<dbReference type="WBParaSite" id="HPBE_0000204901-mRNA-1">
    <property type="protein sequence ID" value="HPBE_0000204901-mRNA-1"/>
    <property type="gene ID" value="HPBE_0000204901"/>
</dbReference>
<keyword evidence="9" id="KW-1185">Reference proteome</keyword>
<comment type="catalytic activity">
    <reaction evidence="3 5">
        <text>methylarsonate + 2 glutathione + H(+) = methylarsonous acid + glutathione disulfide + H2O</text>
        <dbReference type="Rhea" id="RHEA:15969"/>
        <dbReference type="ChEBI" id="CHEBI:15377"/>
        <dbReference type="ChEBI" id="CHEBI:15378"/>
        <dbReference type="ChEBI" id="CHEBI:17826"/>
        <dbReference type="ChEBI" id="CHEBI:33409"/>
        <dbReference type="ChEBI" id="CHEBI:57925"/>
        <dbReference type="ChEBI" id="CHEBI:58297"/>
        <dbReference type="EC" id="1.20.4.2"/>
    </reaction>
</comment>
<evidence type="ECO:0000256" key="1">
    <source>
        <dbReference type="ARBA" id="ARBA00011067"/>
    </source>
</evidence>
<organism evidence="9 10">
    <name type="scientific">Heligmosomoides polygyrus</name>
    <name type="common">Parasitic roundworm</name>
    <dbReference type="NCBI Taxonomy" id="6339"/>
    <lineage>
        <taxon>Eukaryota</taxon>
        <taxon>Metazoa</taxon>
        <taxon>Ecdysozoa</taxon>
        <taxon>Nematoda</taxon>
        <taxon>Chromadorea</taxon>
        <taxon>Rhabditida</taxon>
        <taxon>Rhabditina</taxon>
        <taxon>Rhabditomorpha</taxon>
        <taxon>Strongyloidea</taxon>
        <taxon>Heligmosomidae</taxon>
        <taxon>Heligmosomoides</taxon>
    </lineage>
</organism>
<accession>A0A183F7A7</accession>
<dbReference type="Pfam" id="PF13417">
    <property type="entry name" value="GST_N_3"/>
    <property type="match status" value="1"/>
</dbReference>
<dbReference type="EMBL" id="UZAH01002706">
    <property type="protein sequence ID" value="VDO22814.1"/>
    <property type="molecule type" value="Genomic_DNA"/>
</dbReference>
<evidence type="ECO:0000313" key="10">
    <source>
        <dbReference type="WBParaSite" id="HPBE_0000204901-mRNA-1"/>
    </source>
</evidence>
<dbReference type="EC" id="1.20.4.2" evidence="5"/>
<gene>
    <name evidence="8" type="ORF">HPBE_LOCUS2050</name>
</gene>
<reference evidence="10" key="2">
    <citation type="submission" date="2019-09" db="UniProtKB">
        <authorList>
            <consortium name="WormBaseParasite"/>
        </authorList>
    </citation>
    <scope>IDENTIFICATION</scope>
</reference>
<keyword evidence="5" id="KW-0560">Oxidoreductase</keyword>
<evidence type="ECO:0000313" key="8">
    <source>
        <dbReference type="EMBL" id="VDO22814.1"/>
    </source>
</evidence>
<dbReference type="PANTHER" id="PTHR43968">
    <property type="match status" value="1"/>
</dbReference>
<dbReference type="Proteomes" id="UP000050761">
    <property type="component" value="Unassembled WGS sequence"/>
</dbReference>
<evidence type="ECO:0000256" key="5">
    <source>
        <dbReference type="RuleBase" id="RU368071"/>
    </source>
</evidence>
<feature type="domain" description="GST N-terminal" evidence="7">
    <location>
        <begin position="24"/>
        <end position="108"/>
    </location>
</feature>
<evidence type="ECO:0000256" key="6">
    <source>
        <dbReference type="SAM" id="MobiDB-lite"/>
    </source>
</evidence>
<name>A0A183F7A7_HELPZ</name>
<evidence type="ECO:0000256" key="4">
    <source>
        <dbReference type="ARBA" id="ARBA00049544"/>
    </source>
</evidence>
<evidence type="ECO:0000256" key="3">
    <source>
        <dbReference type="ARBA" id="ARBA00048353"/>
    </source>
</evidence>
<accession>A0A3P7UGA6</accession>
<dbReference type="InterPro" id="IPR005442">
    <property type="entry name" value="GST_omega"/>
</dbReference>
<dbReference type="FunFam" id="3.40.30.10:FF:000123">
    <property type="entry name" value="Glutathione transferase o1"/>
    <property type="match status" value="1"/>
</dbReference>
<feature type="region of interest" description="Disordered" evidence="6">
    <location>
        <begin position="1"/>
        <end position="20"/>
    </location>
</feature>
<dbReference type="InterPro" id="IPR036249">
    <property type="entry name" value="Thioredoxin-like_sf"/>
</dbReference>
<comment type="similarity">
    <text evidence="1 5">Belongs to the GST superfamily. Omega family.</text>
</comment>
<dbReference type="GO" id="GO:0004364">
    <property type="term" value="F:glutathione transferase activity"/>
    <property type="evidence" value="ECO:0007669"/>
    <property type="project" value="UniProtKB-UniRule"/>
</dbReference>
<sequence>MNGAHLTYNEQADRSGDELKSSSGPLRLIAMRFCPWCERVLLTLAQKNIRERRTAIVEVVNVDLSDKPEFLFEKHPEGKVPVLEHNGQTIIDSALIAEYLDWIQPETSVLPADPYLRAKQRMIASIIEARVRLLSGVCRMRRFMEVLHDALKTAEKQLNNTFYGGKLASTTAPRMSFGQLPKKPLWSVPKRLF</sequence>
<proteinExistence type="inferred from homology"/>
<dbReference type="InterPro" id="IPR050983">
    <property type="entry name" value="GST_Omega/HSP26"/>
</dbReference>
<evidence type="ECO:0000256" key="2">
    <source>
        <dbReference type="ARBA" id="ARBA00047960"/>
    </source>
</evidence>
<dbReference type="GO" id="GO:0006749">
    <property type="term" value="P:glutathione metabolic process"/>
    <property type="evidence" value="ECO:0007669"/>
    <property type="project" value="UniProtKB-UniRule"/>
</dbReference>
<dbReference type="EC" id="2.5.1.18" evidence="5"/>
<dbReference type="GO" id="GO:0005737">
    <property type="term" value="C:cytoplasm"/>
    <property type="evidence" value="ECO:0007669"/>
    <property type="project" value="InterPro"/>
</dbReference>
<protein>
    <recommendedName>
        <fullName evidence="5">Glutathione S-transferase omega</fullName>
        <shortName evidence="5">GSTO</shortName>
        <ecNumber evidence="5">1.20.4.2</ecNumber>
        <ecNumber evidence="5">1.8.5.1</ecNumber>
        <ecNumber evidence="5">2.5.1.18</ecNumber>
    </recommendedName>
    <alternativeName>
        <fullName evidence="5">Glutathione-dependent dehydroascorbate reductase</fullName>
    </alternativeName>
    <alternativeName>
        <fullName evidence="5">Monomethylarsonic acid reductase</fullName>
    </alternativeName>
</protein>
<comment type="function">
    <text evidence="5">Exhibits glutathione-dependent thiol transferase activity. Has high dehydroascorbate reductase activity and may contribute to the recycling of ascorbic acid. Participates in the biotransformation of inorganic arsenic and reduces monomethylarsonic acid (MMA).</text>
</comment>
<dbReference type="InterPro" id="IPR004045">
    <property type="entry name" value="Glutathione_S-Trfase_N"/>
</dbReference>
<dbReference type="Gene3D" id="3.40.30.10">
    <property type="entry name" value="Glutaredoxin"/>
    <property type="match status" value="1"/>
</dbReference>
<comment type="catalytic activity">
    <reaction evidence="4 5">
        <text>L-dehydroascorbate + 2 glutathione = glutathione disulfide + L-ascorbate</text>
        <dbReference type="Rhea" id="RHEA:24424"/>
        <dbReference type="ChEBI" id="CHEBI:38290"/>
        <dbReference type="ChEBI" id="CHEBI:57925"/>
        <dbReference type="ChEBI" id="CHEBI:58297"/>
        <dbReference type="ChEBI" id="CHEBI:58539"/>
        <dbReference type="EC" id="1.8.5.1"/>
    </reaction>
</comment>
<dbReference type="PRINTS" id="PR01625">
    <property type="entry name" value="GSTRNSFRASEO"/>
</dbReference>
<dbReference type="GO" id="GO:0050610">
    <property type="term" value="F:methylarsonate reductase activity"/>
    <property type="evidence" value="ECO:0007669"/>
    <property type="project" value="UniProtKB-UniRule"/>
</dbReference>
<dbReference type="OrthoDB" id="4951845at2759"/>
<dbReference type="GO" id="GO:0045174">
    <property type="term" value="F:glutathione dehydrogenase (ascorbate) activity"/>
    <property type="evidence" value="ECO:0007669"/>
    <property type="project" value="UniProtKB-UniRule"/>
</dbReference>
<evidence type="ECO:0000313" key="9">
    <source>
        <dbReference type="Proteomes" id="UP000050761"/>
    </source>
</evidence>
<dbReference type="PANTHER" id="PTHR43968:SF6">
    <property type="entry name" value="GLUTATHIONE S-TRANSFERASE OMEGA"/>
    <property type="match status" value="1"/>
</dbReference>
<dbReference type="AlphaFoldDB" id="A0A183F7A7"/>
<dbReference type="SUPFAM" id="SSF52833">
    <property type="entry name" value="Thioredoxin-like"/>
    <property type="match status" value="1"/>
</dbReference>
<comment type="catalytic activity">
    <reaction evidence="2 5">
        <text>RX + glutathione = an S-substituted glutathione + a halide anion + H(+)</text>
        <dbReference type="Rhea" id="RHEA:16437"/>
        <dbReference type="ChEBI" id="CHEBI:15378"/>
        <dbReference type="ChEBI" id="CHEBI:16042"/>
        <dbReference type="ChEBI" id="CHEBI:17792"/>
        <dbReference type="ChEBI" id="CHEBI:57925"/>
        <dbReference type="ChEBI" id="CHEBI:90779"/>
        <dbReference type="EC" id="2.5.1.18"/>
    </reaction>
</comment>
<reference evidence="8 9" key="1">
    <citation type="submission" date="2018-11" db="EMBL/GenBank/DDBJ databases">
        <authorList>
            <consortium name="Pathogen Informatics"/>
        </authorList>
    </citation>
    <scope>NUCLEOTIDE SEQUENCE [LARGE SCALE GENOMIC DNA]</scope>
</reference>
<evidence type="ECO:0000259" key="7">
    <source>
        <dbReference type="PROSITE" id="PS50404"/>
    </source>
</evidence>
<feature type="compositionally biased region" description="Basic and acidic residues" evidence="6">
    <location>
        <begin position="11"/>
        <end position="20"/>
    </location>
</feature>
<dbReference type="EC" id="1.8.5.1" evidence="5"/>
<dbReference type="PROSITE" id="PS50404">
    <property type="entry name" value="GST_NTER"/>
    <property type="match status" value="1"/>
</dbReference>
<keyword evidence="5" id="KW-0808">Transferase</keyword>